<dbReference type="PANTHER" id="PTHR30273">
    <property type="entry name" value="PERIPLASMIC SIGNAL SENSOR AND SIGMA FACTOR ACTIVATOR FECR-RELATED"/>
    <property type="match status" value="1"/>
</dbReference>
<dbReference type="OrthoDB" id="1523489at2"/>
<accession>A0A239M2M9</accession>
<sequence>MSDLDKYRKVLNHESDEVNDSLSEFLKKAANARVPEGKGKDEIWANIDDRISNESQEKKVMPIWRYISVAASLLIIATFAFLYYYQESPAKSIEVNTTIAESRMIELPDGSTVSLNANSSISYSEEWNRELQLSGEAFFEVEKGDKFIVKTSIGSVEVLGTSFNVFARDSTFEVACKTGKVRVDVPSKAVSEQLSPGQSIRLEKDTVKRTSLDTELVGKWQAGEFYFNEQRLSDVLNEVERQFDVTITLSDSSDHVFSGYFTNKNIESALDMVCLPLGLTYEKTEGSTYTVRQTE</sequence>
<evidence type="ECO:0000313" key="4">
    <source>
        <dbReference type="EMBL" id="SNT36925.1"/>
    </source>
</evidence>
<feature type="transmembrane region" description="Helical" evidence="1">
    <location>
        <begin position="63"/>
        <end position="85"/>
    </location>
</feature>
<protein>
    <submittedName>
        <fullName evidence="4">FecR family protein</fullName>
    </submittedName>
</protein>
<dbReference type="AlphaFoldDB" id="A0A239M2M9"/>
<name>A0A239M2M9_EKHLU</name>
<keyword evidence="1" id="KW-0472">Membrane</keyword>
<dbReference type="Pfam" id="PF16344">
    <property type="entry name" value="FecR_C"/>
    <property type="match status" value="1"/>
</dbReference>
<proteinExistence type="predicted"/>
<dbReference type="InterPro" id="IPR012373">
    <property type="entry name" value="Ferrdict_sens_TM"/>
</dbReference>
<dbReference type="RefSeq" id="WP_089358265.1">
    <property type="nucleotide sequence ID" value="NZ_FZPD01000006.1"/>
</dbReference>
<keyword evidence="1" id="KW-1133">Transmembrane helix</keyword>
<organism evidence="4 5">
    <name type="scientific">Ekhidna lutea</name>
    <dbReference type="NCBI Taxonomy" id="447679"/>
    <lineage>
        <taxon>Bacteria</taxon>
        <taxon>Pseudomonadati</taxon>
        <taxon>Bacteroidota</taxon>
        <taxon>Cytophagia</taxon>
        <taxon>Cytophagales</taxon>
        <taxon>Reichenbachiellaceae</taxon>
        <taxon>Ekhidna</taxon>
    </lineage>
</organism>
<dbReference type="GO" id="GO:0016989">
    <property type="term" value="F:sigma factor antagonist activity"/>
    <property type="evidence" value="ECO:0007669"/>
    <property type="project" value="TreeGrafter"/>
</dbReference>
<feature type="domain" description="Protein FecR C-terminal" evidence="3">
    <location>
        <begin position="224"/>
        <end position="291"/>
    </location>
</feature>
<reference evidence="4 5" key="1">
    <citation type="submission" date="2017-06" db="EMBL/GenBank/DDBJ databases">
        <authorList>
            <person name="Kim H.J."/>
            <person name="Triplett B.A."/>
        </authorList>
    </citation>
    <scope>NUCLEOTIDE SEQUENCE [LARGE SCALE GENOMIC DNA]</scope>
    <source>
        <strain evidence="4 5">DSM 19307</strain>
    </source>
</reference>
<feature type="domain" description="FecR protein" evidence="2">
    <location>
        <begin position="95"/>
        <end position="182"/>
    </location>
</feature>
<evidence type="ECO:0000259" key="3">
    <source>
        <dbReference type="Pfam" id="PF16344"/>
    </source>
</evidence>
<dbReference type="Pfam" id="PF04773">
    <property type="entry name" value="FecR"/>
    <property type="match status" value="1"/>
</dbReference>
<dbReference type="PANTHER" id="PTHR30273:SF2">
    <property type="entry name" value="PROTEIN FECR"/>
    <property type="match status" value="1"/>
</dbReference>
<evidence type="ECO:0000259" key="2">
    <source>
        <dbReference type="Pfam" id="PF04773"/>
    </source>
</evidence>
<dbReference type="Gene3D" id="3.55.50.30">
    <property type="match status" value="1"/>
</dbReference>
<evidence type="ECO:0000256" key="1">
    <source>
        <dbReference type="SAM" id="Phobius"/>
    </source>
</evidence>
<keyword evidence="5" id="KW-1185">Reference proteome</keyword>
<dbReference type="InterPro" id="IPR006860">
    <property type="entry name" value="FecR"/>
</dbReference>
<dbReference type="InterPro" id="IPR032508">
    <property type="entry name" value="FecR_C"/>
</dbReference>
<evidence type="ECO:0000313" key="5">
    <source>
        <dbReference type="Proteomes" id="UP000198393"/>
    </source>
</evidence>
<dbReference type="Proteomes" id="UP000198393">
    <property type="component" value="Unassembled WGS sequence"/>
</dbReference>
<dbReference type="Gene3D" id="2.60.120.1440">
    <property type="match status" value="1"/>
</dbReference>
<dbReference type="EMBL" id="FZPD01000006">
    <property type="protein sequence ID" value="SNT36925.1"/>
    <property type="molecule type" value="Genomic_DNA"/>
</dbReference>
<keyword evidence="1" id="KW-0812">Transmembrane</keyword>
<gene>
    <name evidence="4" type="ORF">SAMN05421640_3600</name>
</gene>